<feature type="transmembrane region" description="Helical" evidence="1">
    <location>
        <begin position="313"/>
        <end position="331"/>
    </location>
</feature>
<feature type="transmembrane region" description="Helical" evidence="1">
    <location>
        <begin position="143"/>
        <end position="163"/>
    </location>
</feature>
<keyword evidence="1" id="KW-0812">Transmembrane</keyword>
<dbReference type="AlphaFoldDB" id="A0A7C1JKX8"/>
<dbReference type="InterPro" id="IPR025403">
    <property type="entry name" value="TgpA-like_C"/>
</dbReference>
<comment type="caution">
    <text evidence="3">The sequence shown here is derived from an EMBL/GenBank/DDBJ whole genome shotgun (WGS) entry which is preliminary data.</text>
</comment>
<gene>
    <name evidence="3" type="ORF">ENQ20_09975</name>
</gene>
<feature type="transmembrane region" description="Helical" evidence="1">
    <location>
        <begin position="112"/>
        <end position="137"/>
    </location>
</feature>
<dbReference type="Pfam" id="PF13559">
    <property type="entry name" value="DUF4129"/>
    <property type="match status" value="1"/>
</dbReference>
<feature type="transmembrane region" description="Helical" evidence="1">
    <location>
        <begin position="336"/>
        <end position="352"/>
    </location>
</feature>
<evidence type="ECO:0000256" key="1">
    <source>
        <dbReference type="SAM" id="Phobius"/>
    </source>
</evidence>
<name>A0A7C1JKX8_9CHLR</name>
<feature type="transmembrane region" description="Helical" evidence="1">
    <location>
        <begin position="208"/>
        <end position="226"/>
    </location>
</feature>
<feature type="transmembrane region" description="Helical" evidence="1">
    <location>
        <begin position="246"/>
        <end position="269"/>
    </location>
</feature>
<feature type="transmembrane region" description="Helical" evidence="1">
    <location>
        <begin position="377"/>
        <end position="398"/>
    </location>
</feature>
<feature type="transmembrane region" description="Helical" evidence="1">
    <location>
        <begin position="44"/>
        <end position="62"/>
    </location>
</feature>
<reference evidence="3" key="1">
    <citation type="journal article" date="2020" name="mSystems">
        <title>Genome- and Community-Level Interaction Insights into Carbon Utilization and Element Cycling Functions of Hydrothermarchaeota in Hydrothermal Sediment.</title>
        <authorList>
            <person name="Zhou Z."/>
            <person name="Liu Y."/>
            <person name="Xu W."/>
            <person name="Pan J."/>
            <person name="Luo Z.H."/>
            <person name="Li M."/>
        </authorList>
    </citation>
    <scope>NUCLEOTIDE SEQUENCE [LARGE SCALE GENOMIC DNA]</scope>
    <source>
        <strain evidence="3">SpSt-289</strain>
    </source>
</reference>
<evidence type="ECO:0000313" key="3">
    <source>
        <dbReference type="EMBL" id="HDX31802.1"/>
    </source>
</evidence>
<keyword evidence="1" id="KW-1133">Transmembrane helix</keyword>
<feature type="transmembrane region" description="Helical" evidence="1">
    <location>
        <begin position="74"/>
        <end position="96"/>
    </location>
</feature>
<protein>
    <submittedName>
        <fullName evidence="3">DUF4129 domain-containing protein</fullName>
    </submittedName>
</protein>
<feature type="transmembrane region" description="Helical" evidence="1">
    <location>
        <begin position="289"/>
        <end position="307"/>
    </location>
</feature>
<keyword evidence="1" id="KW-0472">Membrane</keyword>
<evidence type="ECO:0000259" key="2">
    <source>
        <dbReference type="Pfam" id="PF13559"/>
    </source>
</evidence>
<organism evidence="3">
    <name type="scientific">Caldilinea aerophila</name>
    <dbReference type="NCBI Taxonomy" id="133453"/>
    <lineage>
        <taxon>Bacteria</taxon>
        <taxon>Bacillati</taxon>
        <taxon>Chloroflexota</taxon>
        <taxon>Caldilineae</taxon>
        <taxon>Caldilineales</taxon>
        <taxon>Caldilineaceae</taxon>
        <taxon>Caldilinea</taxon>
    </lineage>
</organism>
<feature type="domain" description="Protein-glutamine gamma-glutamyltransferase-like C-terminal" evidence="2">
    <location>
        <begin position="473"/>
        <end position="545"/>
    </location>
</feature>
<dbReference type="EMBL" id="DSMG01000100">
    <property type="protein sequence ID" value="HDX31802.1"/>
    <property type="molecule type" value="Genomic_DNA"/>
</dbReference>
<proteinExistence type="predicted"/>
<sequence>MGTQPKLPLQEALSSAEDTEASTLRQSAADQFDRDWLNALFRPALVIVMVSSMNVVLLAFLRQYAPDMAASVRWTIVGMGVLAAIIGSITTTWLALPAQRLRRSSAYRAAEIFLLIALARFALWLAGGTLPGLLILLHDPLAALLDGVFLFALVAILFTWYAAIDFTDDLTRMALQPDELWLAQRAHIRFADSARPAPTGRAAILRGFVARWVIWGIVLILLASTLRLGVTRPGFWALTRLEIDPLAIGAILIYFLSGLLLISLGQLAVLRAHWTIDRVPITPSIVRNWPLYTVLVITFFGVVAVFLPLGDTYLLSIILATILNLLFSLIYLLFRLLTVAVFMLLSLLPFANQRPDAPPSPSPAETMLQEPPEMLVIPPWVGGAFFWLSMLILLGYAARIYFSDKQLSLGWLQRLWTRLLGRWLALFDAAVRWHSQTFVASPEGKRGPAQRPTWLQRLTGWRLLTPEQRVRFLYFRLLEQGAKRGIARGKAETPNRYAVRLETTLDAPAETAADIDALTDAFVQVRYAGRAVEPEDADALHEIWRRLRKALVTKEAE</sequence>
<accession>A0A7C1JKX8</accession>